<reference evidence="2 3" key="1">
    <citation type="submission" date="2024-02" db="EMBL/GenBank/DDBJ databases">
        <authorList>
            <person name="Vignale AGUSTIN F."/>
            <person name="Sosa J E."/>
            <person name="Modenutti C."/>
        </authorList>
    </citation>
    <scope>NUCLEOTIDE SEQUENCE [LARGE SCALE GENOMIC DNA]</scope>
</reference>
<feature type="region of interest" description="Disordered" evidence="1">
    <location>
        <begin position="1"/>
        <end position="46"/>
    </location>
</feature>
<evidence type="ECO:0000256" key="1">
    <source>
        <dbReference type="SAM" id="MobiDB-lite"/>
    </source>
</evidence>
<dbReference type="EMBL" id="CAUOFW020007279">
    <property type="protein sequence ID" value="CAK9178546.1"/>
    <property type="molecule type" value="Genomic_DNA"/>
</dbReference>
<evidence type="ECO:0000313" key="2">
    <source>
        <dbReference type="EMBL" id="CAK9178546.1"/>
    </source>
</evidence>
<feature type="compositionally biased region" description="Basic and acidic residues" evidence="1">
    <location>
        <begin position="435"/>
        <end position="453"/>
    </location>
</feature>
<evidence type="ECO:0008006" key="4">
    <source>
        <dbReference type="Google" id="ProtNLM"/>
    </source>
</evidence>
<feature type="compositionally biased region" description="Basic and acidic residues" evidence="1">
    <location>
        <begin position="288"/>
        <end position="297"/>
    </location>
</feature>
<dbReference type="PANTHER" id="PTHR23172:SF64">
    <property type="entry name" value="J DOMAIN-CONTAINING PROTEIN REQUIRED FOR CHLOROPLAST ACCUMULATION RESPONSE 1"/>
    <property type="match status" value="1"/>
</dbReference>
<organism evidence="2 3">
    <name type="scientific">Ilex paraguariensis</name>
    <name type="common">yerba mate</name>
    <dbReference type="NCBI Taxonomy" id="185542"/>
    <lineage>
        <taxon>Eukaryota</taxon>
        <taxon>Viridiplantae</taxon>
        <taxon>Streptophyta</taxon>
        <taxon>Embryophyta</taxon>
        <taxon>Tracheophyta</taxon>
        <taxon>Spermatophyta</taxon>
        <taxon>Magnoliopsida</taxon>
        <taxon>eudicotyledons</taxon>
        <taxon>Gunneridae</taxon>
        <taxon>Pentapetalae</taxon>
        <taxon>asterids</taxon>
        <taxon>campanulids</taxon>
        <taxon>Aquifoliales</taxon>
        <taxon>Aquifoliaceae</taxon>
        <taxon>Ilex</taxon>
    </lineage>
</organism>
<proteinExistence type="predicted"/>
<dbReference type="PANTHER" id="PTHR23172">
    <property type="entry name" value="AUXILIN/CYCLIN G-ASSOCIATED KINASE-RELATED"/>
    <property type="match status" value="1"/>
</dbReference>
<feature type="region of interest" description="Disordered" evidence="1">
    <location>
        <begin position="286"/>
        <end position="308"/>
    </location>
</feature>
<dbReference type="CDD" id="cd06257">
    <property type="entry name" value="DnaJ"/>
    <property type="match status" value="1"/>
</dbReference>
<feature type="compositionally biased region" description="Polar residues" evidence="1">
    <location>
        <begin position="546"/>
        <end position="572"/>
    </location>
</feature>
<feature type="region of interest" description="Disordered" evidence="1">
    <location>
        <begin position="520"/>
        <end position="591"/>
    </location>
</feature>
<feature type="compositionally biased region" description="Low complexity" evidence="1">
    <location>
        <begin position="15"/>
        <end position="34"/>
    </location>
</feature>
<dbReference type="AlphaFoldDB" id="A0ABC8UEU2"/>
<keyword evidence="3" id="KW-1185">Reference proteome</keyword>
<feature type="compositionally biased region" description="Basic and acidic residues" evidence="1">
    <location>
        <begin position="331"/>
        <end position="341"/>
    </location>
</feature>
<protein>
    <recommendedName>
        <fullName evidence="4">J domain-containing protein required for chloroplast accumulation response 1</fullName>
    </recommendedName>
</protein>
<feature type="compositionally biased region" description="Basic and acidic residues" evidence="1">
    <location>
        <begin position="574"/>
        <end position="583"/>
    </location>
</feature>
<gene>
    <name evidence="2" type="ORF">ILEXP_LOCUS48456</name>
</gene>
<sequence>MGRSIQRENVLLGYSPQRSLENPSSSSPKSLSRNSDIDFNDVFGGPPRRFSIQETHLSFNGEMDSERASSCRRWSGLSEKPVFGEENGNRRRYQGDDFFDDIYGGEETCNSPRRTDRDAFGSSPGGSLVLSPGSPLPPKAEHFDTSLPAQFSLPAKLTKAMDYPVFASGNCSPSKYKDRIANGAGHLSSQSASLSRFSSQVIPGQIELKNDDRPYYYQSPLSPELFPCSEDTSNRTQSDLSEKGCNLKKDSTGTNALNNSSQFHFSIYKWAGQGVPLLMPFRGGNITKSKETGKTDRSSSSNGRIEGDIKNGNLRAIESLVLNHSIASDTKPSKIEEENQCKESNQNRVEPCRLVEETILDMPELKPHNSDETVENVPDGTIFRGKKEEKKPHSLPDIGLPGKTEKGAFMVTKEACKAELKTPSSLLNCDIEEQGDKEITPNSDGKEKGEKMTKVSLSNVDASRLVKKNDGKRINSNRAGVEKANLQGSPITLGDKLGRTEGKGKVKEFVKIFNQEASPKPKLNVTRTQKARQKGTSIHGADNGANVGTTKMDTKSQLPNGNNIPDASSSVDETAEHSEKESAQIKTTATSDYSFSQKVASSFPAALPDDSNVTDGIIDVLFHENFMIKELPHDQDKLSQTGEDYEDVQASDAKIRQWSNGKKGNIRSMLSTLQYVLWPGSGWKPVPLVDIIEGSAVKRAYQKALLYLHPDKLQQKGAASHQKYIAEKVFDILQEAWDHFNTLGEL</sequence>
<dbReference type="Gene3D" id="1.10.287.110">
    <property type="entry name" value="DnaJ domain"/>
    <property type="match status" value="1"/>
</dbReference>
<dbReference type="InterPro" id="IPR036869">
    <property type="entry name" value="J_dom_sf"/>
</dbReference>
<name>A0ABC8UEU2_9AQUA</name>
<dbReference type="InterPro" id="IPR001623">
    <property type="entry name" value="DnaJ_domain"/>
</dbReference>
<dbReference type="Proteomes" id="UP001642360">
    <property type="component" value="Unassembled WGS sequence"/>
</dbReference>
<feature type="region of interest" description="Disordered" evidence="1">
    <location>
        <begin position="435"/>
        <end position="454"/>
    </location>
</feature>
<feature type="region of interest" description="Disordered" evidence="1">
    <location>
        <begin position="105"/>
        <end position="143"/>
    </location>
</feature>
<dbReference type="FunFam" id="1.10.287.110:FF:000043">
    <property type="entry name" value="J-domain protein required for chloroplast accumulation response 1"/>
    <property type="match status" value="1"/>
</dbReference>
<comment type="caution">
    <text evidence="2">The sequence shown here is derived from an EMBL/GenBank/DDBJ whole genome shotgun (WGS) entry which is preliminary data.</text>
</comment>
<feature type="region of interest" description="Disordered" evidence="1">
    <location>
        <begin position="328"/>
        <end position="348"/>
    </location>
</feature>
<dbReference type="SUPFAM" id="SSF46565">
    <property type="entry name" value="Chaperone J-domain"/>
    <property type="match status" value="1"/>
</dbReference>
<accession>A0ABC8UEU2</accession>
<evidence type="ECO:0000313" key="3">
    <source>
        <dbReference type="Proteomes" id="UP001642360"/>
    </source>
</evidence>
<feature type="compositionally biased region" description="Low complexity" evidence="1">
    <location>
        <begin position="121"/>
        <end position="133"/>
    </location>
</feature>